<dbReference type="WBParaSite" id="NBR_0001164601-mRNA-1">
    <property type="protein sequence ID" value="NBR_0001164601-mRNA-1"/>
    <property type="gene ID" value="NBR_0001164601"/>
</dbReference>
<dbReference type="STRING" id="27835.A0A0N4Y6E2"/>
<reference evidence="1 2" key="2">
    <citation type="submission" date="2018-11" db="EMBL/GenBank/DDBJ databases">
        <authorList>
            <consortium name="Pathogen Informatics"/>
        </authorList>
    </citation>
    <scope>NUCLEOTIDE SEQUENCE [LARGE SCALE GENOMIC DNA]</scope>
</reference>
<dbReference type="OMA" id="WISIAHT"/>
<accession>A0A0N4Y6E2</accession>
<keyword evidence="2" id="KW-1185">Reference proteome</keyword>
<evidence type="ECO:0000313" key="3">
    <source>
        <dbReference type="WBParaSite" id="NBR_0001164601-mRNA-1"/>
    </source>
</evidence>
<dbReference type="AlphaFoldDB" id="A0A0N4Y6E2"/>
<evidence type="ECO:0000313" key="2">
    <source>
        <dbReference type="Proteomes" id="UP000271162"/>
    </source>
</evidence>
<reference evidence="3" key="1">
    <citation type="submission" date="2017-02" db="UniProtKB">
        <authorList>
            <consortium name="WormBaseParasite"/>
        </authorList>
    </citation>
    <scope>IDENTIFICATION</scope>
</reference>
<dbReference type="Proteomes" id="UP000271162">
    <property type="component" value="Unassembled WGS sequence"/>
</dbReference>
<dbReference type="EMBL" id="UYSL01020570">
    <property type="protein sequence ID" value="VDL75236.1"/>
    <property type="molecule type" value="Genomic_DNA"/>
</dbReference>
<name>A0A0N4Y6E2_NIPBR</name>
<protein>
    <submittedName>
        <fullName evidence="1 3">Uncharacterized protein</fullName>
    </submittedName>
</protein>
<evidence type="ECO:0000313" key="1">
    <source>
        <dbReference type="EMBL" id="VDL75236.1"/>
    </source>
</evidence>
<gene>
    <name evidence="1" type="ORF">NBR_LOCUS11647</name>
</gene>
<organism evidence="3">
    <name type="scientific">Nippostrongylus brasiliensis</name>
    <name type="common">Rat hookworm</name>
    <dbReference type="NCBI Taxonomy" id="27835"/>
    <lineage>
        <taxon>Eukaryota</taxon>
        <taxon>Metazoa</taxon>
        <taxon>Ecdysozoa</taxon>
        <taxon>Nematoda</taxon>
        <taxon>Chromadorea</taxon>
        <taxon>Rhabditida</taxon>
        <taxon>Rhabditina</taxon>
        <taxon>Rhabditomorpha</taxon>
        <taxon>Strongyloidea</taxon>
        <taxon>Heligmosomidae</taxon>
        <taxon>Nippostrongylus</taxon>
    </lineage>
</organism>
<proteinExistence type="predicted"/>
<sequence>MSGVRHGVLRYLRALRKRLKTSCSCRLYRLTFLCSIAVGLYVFRGQSGIGVELATLDDLYYTANRYGHAQNASIMDPGMQLGFGTKHLNKLIDRVESSSSDRADWFIFVDPGTFVIPENVRLFLVPLITSGVSENPACYAERQILPVKCLSNLNAILIDDTRDQYGRHRILPLQPHFLLNASFNPKMYEVTNRLLYPISAGPGCCSTTAFAIMNVHWLYVTMIHYWISIAHTIGTEVDYSRMTLREKMASAMETALEGLPPTVRYN</sequence>